<evidence type="ECO:0000256" key="3">
    <source>
        <dbReference type="ARBA" id="ARBA00023457"/>
    </source>
</evidence>
<dbReference type="GO" id="GO:0016829">
    <property type="term" value="F:lyase activity"/>
    <property type="evidence" value="ECO:0007669"/>
    <property type="project" value="UniProtKB-KW"/>
</dbReference>
<name>A0A1Z4VNE5_9GAMM</name>
<comment type="function">
    <text evidence="6">Involved in heme d1 biosynthesis. Catalyzes the decarboxylation of siroheme into didecarboxysiroheme.</text>
</comment>
<dbReference type="SMART" id="SM00344">
    <property type="entry name" value="HTH_ASNC"/>
    <property type="match status" value="1"/>
</dbReference>
<evidence type="ECO:0000259" key="8">
    <source>
        <dbReference type="Pfam" id="PF17805"/>
    </source>
</evidence>
<evidence type="ECO:0000256" key="6">
    <source>
        <dbReference type="ARBA" id="ARBA00045291"/>
    </source>
</evidence>
<dbReference type="PANTHER" id="PTHR43413">
    <property type="entry name" value="TRANSCRIPTIONAL REGULATOR, ASNC FAMILY"/>
    <property type="match status" value="1"/>
</dbReference>
<dbReference type="KEGG" id="ttc:FOKN1_0464"/>
<evidence type="ECO:0000256" key="2">
    <source>
        <dbReference type="ARBA" id="ARBA00023444"/>
    </source>
</evidence>
<keyword evidence="1" id="KW-0456">Lyase</keyword>
<evidence type="ECO:0000256" key="7">
    <source>
        <dbReference type="ARBA" id="ARBA00048470"/>
    </source>
</evidence>
<dbReference type="RefSeq" id="WP_197702978.1">
    <property type="nucleotide sequence ID" value="NZ_AP018052.1"/>
</dbReference>
<protein>
    <recommendedName>
        <fullName evidence="5">siroheme decarboxylase</fullName>
        <ecNumber evidence="5">4.1.1.111</ecNumber>
    </recommendedName>
</protein>
<evidence type="ECO:0000313" key="10">
    <source>
        <dbReference type="EMBL" id="BAZ92868.1"/>
    </source>
</evidence>
<dbReference type="PANTHER" id="PTHR43413:SF1">
    <property type="entry name" value="SIROHEME DECARBOXYLASE NIRL SUBUNIT"/>
    <property type="match status" value="1"/>
</dbReference>
<comment type="similarity">
    <text evidence="3">Belongs to the Ahb/Nir family.</text>
</comment>
<evidence type="ECO:0000256" key="5">
    <source>
        <dbReference type="ARBA" id="ARBA00023471"/>
    </source>
</evidence>
<dbReference type="Gene3D" id="3.30.70.3460">
    <property type="match status" value="1"/>
</dbReference>
<dbReference type="InterPro" id="IPR040523">
    <property type="entry name" value="AsnC_trans_reg2"/>
</dbReference>
<reference evidence="10 11" key="1">
    <citation type="submission" date="2017-05" db="EMBL/GenBank/DDBJ databases">
        <title>Thiocyanate degradation by Thiohalobacter thiocyanaticus FOKN1.</title>
        <authorList>
            <person name="Oshiki M."/>
            <person name="Fukushima T."/>
            <person name="Kawano S."/>
            <person name="Nakagawa J."/>
        </authorList>
    </citation>
    <scope>NUCLEOTIDE SEQUENCE [LARGE SCALE GENOMIC DNA]</scope>
    <source>
        <strain evidence="10 11">FOKN1</strain>
    </source>
</reference>
<keyword evidence="11" id="KW-1185">Reference proteome</keyword>
<dbReference type="InterPro" id="IPR053953">
    <property type="entry name" value="NirdL-like_HTH"/>
</dbReference>
<feature type="domain" description="Siroheme decarboxylase AsnC-like ligand binding" evidence="8">
    <location>
        <begin position="69"/>
        <end position="156"/>
    </location>
</feature>
<accession>A0A1Z4VNE5</accession>
<evidence type="ECO:0000313" key="11">
    <source>
        <dbReference type="Proteomes" id="UP000218765"/>
    </source>
</evidence>
<dbReference type="Pfam" id="PF17805">
    <property type="entry name" value="AsnC_trans_reg2"/>
    <property type="match status" value="1"/>
</dbReference>
<comment type="subunit">
    <text evidence="4">Probably forms a complex composed of NirD, NirL, NirG and NirH. All proteins are required for the total conversion of siroheme to didecarboxysiroheme.</text>
</comment>
<proteinExistence type="inferred from homology"/>
<evidence type="ECO:0000256" key="1">
    <source>
        <dbReference type="ARBA" id="ARBA00023239"/>
    </source>
</evidence>
<dbReference type="EMBL" id="AP018052">
    <property type="protein sequence ID" value="BAZ92868.1"/>
    <property type="molecule type" value="Genomic_DNA"/>
</dbReference>
<organism evidence="10 11">
    <name type="scientific">Thiohalobacter thiocyanaticus</name>
    <dbReference type="NCBI Taxonomy" id="585455"/>
    <lineage>
        <taxon>Bacteria</taxon>
        <taxon>Pseudomonadati</taxon>
        <taxon>Pseudomonadota</taxon>
        <taxon>Gammaproteobacteria</taxon>
        <taxon>Thiohalobacterales</taxon>
        <taxon>Thiohalobacteraceae</taxon>
        <taxon>Thiohalobacter</taxon>
    </lineage>
</organism>
<sequence>MKMHPLQLDDRDRALVALIQKGLPLVPRPYAELGRRIGMAEDEVMQRMDKLRLSGAIKRFGVIVRHRELGYRANAMVVWDVPEAEIAELGNCLARYPFITLCYRRPRRLPHWPYNLFTMIHGQSRAAVCGKLAQVIGECGLDDIPHEILFSRRRFKQCGARYCTAGESVEPARVHEEATA</sequence>
<evidence type="ECO:0000256" key="4">
    <source>
        <dbReference type="ARBA" id="ARBA00023465"/>
    </source>
</evidence>
<dbReference type="EC" id="4.1.1.111" evidence="5"/>
<feature type="domain" description="Siroheme decarboxylase NirL-like HTH" evidence="9">
    <location>
        <begin position="12"/>
        <end position="57"/>
    </location>
</feature>
<gene>
    <name evidence="10" type="ORF">FOKN1_0464</name>
</gene>
<dbReference type="AlphaFoldDB" id="A0A1Z4VNE5"/>
<comment type="catalytic activity">
    <reaction evidence="7">
        <text>siroheme + 2 H(+) = 12,18-didecarboxysiroheme + 2 CO2</text>
        <dbReference type="Rhea" id="RHEA:19093"/>
        <dbReference type="ChEBI" id="CHEBI:15378"/>
        <dbReference type="ChEBI" id="CHEBI:16526"/>
        <dbReference type="ChEBI" id="CHEBI:60052"/>
        <dbReference type="ChEBI" id="CHEBI:140497"/>
        <dbReference type="EC" id="4.1.1.111"/>
    </reaction>
</comment>
<dbReference type="InterPro" id="IPR019888">
    <property type="entry name" value="Tscrpt_reg_AsnC-like"/>
</dbReference>
<dbReference type="Proteomes" id="UP000218765">
    <property type="component" value="Chromosome"/>
</dbReference>
<dbReference type="InterPro" id="IPR050684">
    <property type="entry name" value="HTH-Siroheme_Decarb"/>
</dbReference>
<dbReference type="InterPro" id="IPR036390">
    <property type="entry name" value="WH_DNA-bd_sf"/>
</dbReference>
<dbReference type="SUPFAM" id="SSF46785">
    <property type="entry name" value="Winged helix' DNA-binding domain"/>
    <property type="match status" value="1"/>
</dbReference>
<evidence type="ECO:0000259" key="9">
    <source>
        <dbReference type="Pfam" id="PF22451"/>
    </source>
</evidence>
<comment type="pathway">
    <text evidence="2">Porphyrin-containing compound metabolism.</text>
</comment>
<dbReference type="Pfam" id="PF22451">
    <property type="entry name" value="NirdL-like_HTH"/>
    <property type="match status" value="1"/>
</dbReference>